<accession>A0A251X2N0</accession>
<dbReference type="SUPFAM" id="SSF55186">
    <property type="entry name" value="ThrRS/AlaRS common domain"/>
    <property type="match status" value="1"/>
</dbReference>
<reference evidence="8 9" key="1">
    <citation type="submission" date="2016-12" db="EMBL/GenBank/DDBJ databases">
        <title>The draft genome sequence of HSLHS2.</title>
        <authorList>
            <person name="Hu D."/>
            <person name="Wang L."/>
            <person name="Shao Z."/>
        </authorList>
    </citation>
    <scope>NUCLEOTIDE SEQUENCE [LARGE SCALE GENOMIC DNA]</scope>
    <source>
        <strain evidence="8">MCCC 1A06712</strain>
    </source>
</reference>
<feature type="domain" description="Alanyl-transfer RNA synthetases family profile" evidence="7">
    <location>
        <begin position="1"/>
        <end position="238"/>
    </location>
</feature>
<dbReference type="PANTHER" id="PTHR43462">
    <property type="entry name" value="ALANYL-TRNA EDITING PROTEIN"/>
    <property type="match status" value="1"/>
</dbReference>
<dbReference type="GO" id="GO:0006419">
    <property type="term" value="P:alanyl-tRNA aminoacylation"/>
    <property type="evidence" value="ECO:0007669"/>
    <property type="project" value="InterPro"/>
</dbReference>
<evidence type="ECO:0000256" key="4">
    <source>
        <dbReference type="ARBA" id="ARBA00022723"/>
    </source>
</evidence>
<dbReference type="Pfam" id="PF07973">
    <property type="entry name" value="tRNA_SAD"/>
    <property type="match status" value="1"/>
</dbReference>
<dbReference type="Gene3D" id="3.30.980.10">
    <property type="entry name" value="Threonyl-trna Synthetase, Chain A, domain 2"/>
    <property type="match status" value="1"/>
</dbReference>
<sequence>MTEPLFRADAYLRDATATVVGLTAEGGIIVDRSLFYPTSGGQPGDSGRLEWQGGGIDIAVAVKGEGQTIVLVPSEPAPLPPVGQAVEQKINWDRRYRHMRVHTALHLLSVVVPLPVTGGSISTEKGRLDFDMPEAPADKQQIEDALNALIAADYTVSESYISDAELDAQPNLVKTMSVKPPRGTGQIRMVRIGDADASIDWQPCGGTHVRSTAEIGPIRIGKIEKKGAQNRRINVILD</sequence>
<evidence type="ECO:0000256" key="6">
    <source>
        <dbReference type="ARBA" id="ARBA00032577"/>
    </source>
</evidence>
<comment type="subcellular location">
    <subcellularLocation>
        <location evidence="2">Cytoplasm</location>
    </subcellularLocation>
</comment>
<evidence type="ECO:0000256" key="1">
    <source>
        <dbReference type="ARBA" id="ARBA00001947"/>
    </source>
</evidence>
<organism evidence="8 9">
    <name type="scientific">Marivivens niveibacter</name>
    <dbReference type="NCBI Taxonomy" id="1930667"/>
    <lineage>
        <taxon>Bacteria</taxon>
        <taxon>Pseudomonadati</taxon>
        <taxon>Pseudomonadota</taxon>
        <taxon>Alphaproteobacteria</taxon>
        <taxon>Rhodobacterales</taxon>
        <taxon>Paracoccaceae</taxon>
        <taxon>Marivivens group</taxon>
        <taxon>Marivivens</taxon>
    </lineage>
</organism>
<evidence type="ECO:0000259" key="7">
    <source>
        <dbReference type="PROSITE" id="PS50860"/>
    </source>
</evidence>
<dbReference type="GO" id="GO:0005737">
    <property type="term" value="C:cytoplasm"/>
    <property type="evidence" value="ECO:0007669"/>
    <property type="project" value="UniProtKB-SubCell"/>
</dbReference>
<comment type="cofactor">
    <cofactor evidence="1">
        <name>Zn(2+)</name>
        <dbReference type="ChEBI" id="CHEBI:29105"/>
    </cofactor>
</comment>
<dbReference type="SUPFAM" id="SSF50447">
    <property type="entry name" value="Translation proteins"/>
    <property type="match status" value="1"/>
</dbReference>
<keyword evidence="8" id="KW-0378">Hydrolase</keyword>
<keyword evidence="4" id="KW-0479">Metal-binding</keyword>
<name>A0A251X2N0_9RHOB</name>
<dbReference type="InterPro" id="IPR018163">
    <property type="entry name" value="Thr/Ala-tRNA-synth_IIc_edit"/>
</dbReference>
<gene>
    <name evidence="8" type="ORF">BVC71_05585</name>
</gene>
<dbReference type="Proteomes" id="UP000194664">
    <property type="component" value="Unassembled WGS sequence"/>
</dbReference>
<dbReference type="GO" id="GO:0046872">
    <property type="term" value="F:metal ion binding"/>
    <property type="evidence" value="ECO:0007669"/>
    <property type="project" value="UniProtKB-KW"/>
</dbReference>
<dbReference type="RefSeq" id="WP_086450578.1">
    <property type="nucleotide sequence ID" value="NZ_MSPP01000001.1"/>
</dbReference>
<dbReference type="GO" id="GO:0003676">
    <property type="term" value="F:nucleic acid binding"/>
    <property type="evidence" value="ECO:0007669"/>
    <property type="project" value="InterPro"/>
</dbReference>
<evidence type="ECO:0000256" key="2">
    <source>
        <dbReference type="ARBA" id="ARBA00004496"/>
    </source>
</evidence>
<evidence type="ECO:0000256" key="3">
    <source>
        <dbReference type="ARBA" id="ARBA00017959"/>
    </source>
</evidence>
<dbReference type="InterPro" id="IPR051335">
    <property type="entry name" value="Alanyl-tRNA_Editing_Enzymes"/>
</dbReference>
<keyword evidence="5" id="KW-0862">Zinc</keyword>
<dbReference type="GO" id="GO:0004813">
    <property type="term" value="F:alanine-tRNA ligase activity"/>
    <property type="evidence" value="ECO:0007669"/>
    <property type="project" value="InterPro"/>
</dbReference>
<dbReference type="Pfam" id="PF01411">
    <property type="entry name" value="tRNA-synt_2c"/>
    <property type="match status" value="1"/>
</dbReference>
<dbReference type="PROSITE" id="PS50860">
    <property type="entry name" value="AA_TRNA_LIGASE_II_ALA"/>
    <property type="match status" value="1"/>
</dbReference>
<protein>
    <recommendedName>
        <fullName evidence="3">Alanine--tRNA ligase</fullName>
    </recommendedName>
    <alternativeName>
        <fullName evidence="6">Alanyl-tRNA synthetase</fullName>
    </alternativeName>
</protein>
<dbReference type="InterPro" id="IPR018165">
    <property type="entry name" value="Ala-tRNA-synth_IIc_core"/>
</dbReference>
<dbReference type="Gene3D" id="2.40.30.130">
    <property type="match status" value="1"/>
</dbReference>
<keyword evidence="9" id="KW-1185">Reference proteome</keyword>
<proteinExistence type="predicted"/>
<dbReference type="InterPro" id="IPR018164">
    <property type="entry name" value="Ala-tRNA-synth_IIc_N"/>
</dbReference>
<dbReference type="GO" id="GO:0002161">
    <property type="term" value="F:aminoacyl-tRNA deacylase activity"/>
    <property type="evidence" value="ECO:0007669"/>
    <property type="project" value="UniProtKB-ARBA"/>
</dbReference>
<comment type="caution">
    <text evidence="8">The sequence shown here is derived from an EMBL/GenBank/DDBJ whole genome shotgun (WGS) entry which is preliminary data.</text>
</comment>
<dbReference type="AlphaFoldDB" id="A0A251X2N0"/>
<evidence type="ECO:0000313" key="8">
    <source>
        <dbReference type="EMBL" id="OUD10937.1"/>
    </source>
</evidence>
<dbReference type="GO" id="GO:0005524">
    <property type="term" value="F:ATP binding"/>
    <property type="evidence" value="ECO:0007669"/>
    <property type="project" value="InterPro"/>
</dbReference>
<dbReference type="InterPro" id="IPR012947">
    <property type="entry name" value="tRNA_SAD"/>
</dbReference>
<evidence type="ECO:0000313" key="9">
    <source>
        <dbReference type="Proteomes" id="UP000194664"/>
    </source>
</evidence>
<dbReference type="SMART" id="SM00863">
    <property type="entry name" value="tRNA_SAD"/>
    <property type="match status" value="1"/>
</dbReference>
<dbReference type="PANTHER" id="PTHR43462:SF1">
    <property type="entry name" value="ALANYL-TRNA EDITING PROTEIN AARSD1"/>
    <property type="match status" value="1"/>
</dbReference>
<dbReference type="OrthoDB" id="9812949at2"/>
<dbReference type="EMBL" id="MSPP01000001">
    <property type="protein sequence ID" value="OUD10937.1"/>
    <property type="molecule type" value="Genomic_DNA"/>
</dbReference>
<evidence type="ECO:0000256" key="5">
    <source>
        <dbReference type="ARBA" id="ARBA00022833"/>
    </source>
</evidence>
<dbReference type="InterPro" id="IPR009000">
    <property type="entry name" value="Transl_B-barrel_sf"/>
</dbReference>